<evidence type="ECO:0000256" key="1">
    <source>
        <dbReference type="ARBA" id="ARBA00004370"/>
    </source>
</evidence>
<evidence type="ECO:0000313" key="7">
    <source>
        <dbReference type="EMBL" id="MDT7042357.1"/>
    </source>
</evidence>
<keyword evidence="8" id="KW-1185">Reference proteome</keyword>
<dbReference type="PANTHER" id="PTHR30332">
    <property type="entry name" value="PROBABLE GENERAL SECRETION PATHWAY PROTEIN D"/>
    <property type="match status" value="1"/>
</dbReference>
<keyword evidence="2" id="KW-0732">Signal</keyword>
<evidence type="ECO:0000256" key="3">
    <source>
        <dbReference type="ARBA" id="ARBA00023136"/>
    </source>
</evidence>
<gene>
    <name evidence="7" type="ORF">PPG34_08335</name>
</gene>
<dbReference type="PRINTS" id="PR00811">
    <property type="entry name" value="BCTERIALGSPD"/>
</dbReference>
<reference evidence="7 8" key="1">
    <citation type="journal article" date="2023" name="ISME J.">
        <title>Cultivation and genomic characterization of novel and ubiquitous marine nitrite-oxidizing bacteria from the Nitrospirales.</title>
        <authorList>
            <person name="Mueller A.J."/>
            <person name="Daebeler A."/>
            <person name="Herbold C.W."/>
            <person name="Kirkegaard R.H."/>
            <person name="Daims H."/>
        </authorList>
    </citation>
    <scope>NUCLEOTIDE SEQUENCE [LARGE SCALE GENOMIC DNA]</scope>
    <source>
        <strain evidence="7 8">EB</strain>
    </source>
</reference>
<dbReference type="InterPro" id="IPR004846">
    <property type="entry name" value="T2SS/T3SS_dom"/>
</dbReference>
<dbReference type="Pfam" id="PF00263">
    <property type="entry name" value="Secretin"/>
    <property type="match status" value="1"/>
</dbReference>
<dbReference type="Gene3D" id="3.30.1370.130">
    <property type="match status" value="1"/>
</dbReference>
<dbReference type="PANTHER" id="PTHR30332:SF24">
    <property type="entry name" value="SECRETIN GSPD-RELATED"/>
    <property type="match status" value="1"/>
</dbReference>
<feature type="domain" description="Type II/III secretion system secretin-like" evidence="6">
    <location>
        <begin position="355"/>
        <end position="524"/>
    </location>
</feature>
<comment type="subcellular location">
    <subcellularLocation>
        <location evidence="1">Membrane</location>
    </subcellularLocation>
</comment>
<dbReference type="InterPro" id="IPR050810">
    <property type="entry name" value="Bact_Secretion_Sys_Channel"/>
</dbReference>
<evidence type="ECO:0000259" key="6">
    <source>
        <dbReference type="Pfam" id="PF00263"/>
    </source>
</evidence>
<dbReference type="InterPro" id="IPR001775">
    <property type="entry name" value="GspD/PilQ"/>
</dbReference>
<evidence type="ECO:0000256" key="4">
    <source>
        <dbReference type="RuleBase" id="RU004003"/>
    </source>
</evidence>
<keyword evidence="3" id="KW-0472">Membrane</keyword>
<feature type="compositionally biased region" description="Polar residues" evidence="5">
    <location>
        <begin position="77"/>
        <end position="86"/>
    </location>
</feature>
<proteinExistence type="inferred from homology"/>
<comment type="caution">
    <text evidence="7">The sequence shown here is derived from an EMBL/GenBank/DDBJ whole genome shotgun (WGS) entry which is preliminary data.</text>
</comment>
<organism evidence="7 8">
    <name type="scientific">Candidatus Nitronereus thalassa</name>
    <dbReference type="NCBI Taxonomy" id="3020898"/>
    <lineage>
        <taxon>Bacteria</taxon>
        <taxon>Pseudomonadati</taxon>
        <taxon>Nitrospirota</taxon>
        <taxon>Nitrospiria</taxon>
        <taxon>Nitrospirales</taxon>
        <taxon>Nitrospiraceae</taxon>
        <taxon>Candidatus Nitronereus</taxon>
    </lineage>
</organism>
<comment type="similarity">
    <text evidence="4">Belongs to the bacterial secretin family.</text>
</comment>
<name>A0ABU3K7F7_9BACT</name>
<dbReference type="RefSeq" id="WP_313832746.1">
    <property type="nucleotide sequence ID" value="NZ_JAQOUE010000001.1"/>
</dbReference>
<feature type="region of interest" description="Disordered" evidence="5">
    <location>
        <begin position="40"/>
        <end position="102"/>
    </location>
</feature>
<sequence>MVKKESFRIQTLLSGQEHWNSLTALVTGLVLVGALGSCATSPDSSSMSEMKPLPPSEVGKALESNNAKDQRDGEGKASSTVASPQPFSLEDRMPLGKPGEGFNKSAPTKQIFSFRAQGMPLADALRLFSRVNELNLVVGPDVEGEVTVDFQGLSLDRAMAALLETHGFYWEKQDDLIVVRRLETRTFTLDYIRLERGGSGRNKAQVTSGSGGGQDAGEVSLSQSDQIKFWEELETQVKALLSQDGRLVVNRLSGTIQVTDLHKRIEEVSQFLVNVRQSLYRQVEIEARIYEVSLSDDYSLGINWNQIEFNQTNGSTNGTIDLTNIVTAAAGGFAIPAATAAISFADGSFDVVLQALHEQGQVKIVSQPRILTLNNQPALIKVGTDQSFFSSTTTQGVGGSGNIITEQVRTVTSGLVLSVTPQISQDGWIMMDVSPIITTLGTPVVSPNGSTAPTIDVKQSGGLVRVRDGEMVIIGGLIQDQLSDTERKVPILGDIPGLGRLFKGSFQAKRKSELVIFLRAKIVKVT</sequence>
<evidence type="ECO:0000313" key="8">
    <source>
        <dbReference type="Proteomes" id="UP001250932"/>
    </source>
</evidence>
<dbReference type="Proteomes" id="UP001250932">
    <property type="component" value="Unassembled WGS sequence"/>
</dbReference>
<protein>
    <recommendedName>
        <fullName evidence="6">Type II/III secretion system secretin-like domain-containing protein</fullName>
    </recommendedName>
</protein>
<dbReference type="EMBL" id="JAQOUE010000001">
    <property type="protein sequence ID" value="MDT7042357.1"/>
    <property type="molecule type" value="Genomic_DNA"/>
</dbReference>
<accession>A0ABU3K7F7</accession>
<feature type="compositionally biased region" description="Basic and acidic residues" evidence="5">
    <location>
        <begin position="66"/>
        <end position="75"/>
    </location>
</feature>
<evidence type="ECO:0000256" key="5">
    <source>
        <dbReference type="SAM" id="MobiDB-lite"/>
    </source>
</evidence>
<evidence type="ECO:0000256" key="2">
    <source>
        <dbReference type="ARBA" id="ARBA00022729"/>
    </source>
</evidence>